<keyword evidence="8" id="KW-0378">Hydrolase</keyword>
<keyword evidence="7 15" id="KW-0812">Transmembrane</keyword>
<dbReference type="GO" id="GO:0008360">
    <property type="term" value="P:regulation of cell shape"/>
    <property type="evidence" value="ECO:0007669"/>
    <property type="project" value="UniProtKB-KW"/>
</dbReference>
<dbReference type="InterPro" id="IPR050515">
    <property type="entry name" value="Beta-lactam/transpept"/>
</dbReference>
<evidence type="ECO:0000256" key="8">
    <source>
        <dbReference type="ARBA" id="ARBA00022801"/>
    </source>
</evidence>
<keyword evidence="6" id="KW-0645">Protease</keyword>
<evidence type="ECO:0000256" key="13">
    <source>
        <dbReference type="ARBA" id="ARBA00023316"/>
    </source>
</evidence>
<organism evidence="18 19">
    <name type="scientific">SAR86 cluster bacterium</name>
    <dbReference type="NCBI Taxonomy" id="2030880"/>
    <lineage>
        <taxon>Bacteria</taxon>
        <taxon>Pseudomonadati</taxon>
        <taxon>Pseudomonadota</taxon>
        <taxon>Gammaproteobacteria</taxon>
        <taxon>SAR86 cluster</taxon>
    </lineage>
</organism>
<keyword evidence="13" id="KW-0961">Cell wall biogenesis/degradation</keyword>
<evidence type="ECO:0000256" key="9">
    <source>
        <dbReference type="ARBA" id="ARBA00022960"/>
    </source>
</evidence>
<dbReference type="GO" id="GO:0071555">
    <property type="term" value="P:cell wall organization"/>
    <property type="evidence" value="ECO:0007669"/>
    <property type="project" value="UniProtKB-KW"/>
</dbReference>
<feature type="domain" description="Penicillin-binding protein transpeptidase" evidence="16">
    <location>
        <begin position="275"/>
        <end position="606"/>
    </location>
</feature>
<dbReference type="EC" id="3.4.16.4" evidence="14"/>
<evidence type="ECO:0000256" key="5">
    <source>
        <dbReference type="ARBA" id="ARBA00022645"/>
    </source>
</evidence>
<proteinExistence type="predicted"/>
<evidence type="ECO:0000313" key="19">
    <source>
        <dbReference type="Proteomes" id="UP000319384"/>
    </source>
</evidence>
<dbReference type="Pfam" id="PF03717">
    <property type="entry name" value="PBP_dimer"/>
    <property type="match status" value="1"/>
</dbReference>
<comment type="caution">
    <text evidence="18">The sequence shown here is derived from an EMBL/GenBank/DDBJ whole genome shotgun (WGS) entry which is preliminary data.</text>
</comment>
<protein>
    <recommendedName>
        <fullName evidence="14">Penicillin-binding protein 2</fullName>
        <ecNumber evidence="14">3.4.16.4</ecNumber>
    </recommendedName>
</protein>
<dbReference type="InterPro" id="IPR005311">
    <property type="entry name" value="PBP_dimer"/>
</dbReference>
<keyword evidence="3" id="KW-1003">Cell membrane</keyword>
<evidence type="ECO:0000256" key="2">
    <source>
        <dbReference type="ARBA" id="ARBA00004236"/>
    </source>
</evidence>
<evidence type="ECO:0000256" key="6">
    <source>
        <dbReference type="ARBA" id="ARBA00022670"/>
    </source>
</evidence>
<dbReference type="Pfam" id="PF00905">
    <property type="entry name" value="Transpeptidase"/>
    <property type="match status" value="1"/>
</dbReference>
<evidence type="ECO:0000259" key="16">
    <source>
        <dbReference type="Pfam" id="PF00905"/>
    </source>
</evidence>
<evidence type="ECO:0000256" key="1">
    <source>
        <dbReference type="ARBA" id="ARBA00004167"/>
    </source>
</evidence>
<name>A0A520N1T8_9GAMM</name>
<dbReference type="Gene3D" id="3.90.1310.10">
    <property type="entry name" value="Penicillin-binding protein 2a (Domain 2)"/>
    <property type="match status" value="1"/>
</dbReference>
<evidence type="ECO:0000256" key="14">
    <source>
        <dbReference type="NCBIfam" id="TIGR03423"/>
    </source>
</evidence>
<dbReference type="GO" id="GO:0006508">
    <property type="term" value="P:proteolysis"/>
    <property type="evidence" value="ECO:0007669"/>
    <property type="project" value="UniProtKB-KW"/>
</dbReference>
<comment type="subcellular location">
    <subcellularLocation>
        <location evidence="2">Cell membrane</location>
    </subcellularLocation>
    <subcellularLocation>
        <location evidence="1">Membrane</location>
        <topology evidence="1">Single-pass membrane protein</topology>
    </subcellularLocation>
</comment>
<evidence type="ECO:0000313" key="18">
    <source>
        <dbReference type="EMBL" id="RZO27395.1"/>
    </source>
</evidence>
<evidence type="ECO:0000256" key="7">
    <source>
        <dbReference type="ARBA" id="ARBA00022692"/>
    </source>
</evidence>
<dbReference type="PANTHER" id="PTHR30627:SF2">
    <property type="entry name" value="PEPTIDOGLYCAN D,D-TRANSPEPTIDASE MRDA"/>
    <property type="match status" value="1"/>
</dbReference>
<dbReference type="GO" id="GO:0008658">
    <property type="term" value="F:penicillin binding"/>
    <property type="evidence" value="ECO:0007669"/>
    <property type="project" value="UniProtKB-UniRule"/>
</dbReference>
<keyword evidence="5" id="KW-0121">Carboxypeptidase</keyword>
<sequence>MIDLNDRFSEKKNFFNRLILIYILFGCLFLYILIKTFSLQISSYSDYELASLKNKTREILLQPSRGIIYDRNGQIIVNNTPSYNLIINPSEITNLDSLLDQINTIISLRDSDILYAKENFKTKSKLNRELVIKRNLSKEEIAKFEVRKYQFPSTFIDERYSRESLYPYLFSHSIGYVGNLSDDNLKDILSKQNLSPRETIFKYSNGFLSGKTGLENIYDKELRGSFGKKIYEVDASGRLLNERETINPIDGKDLYTSLDIESQKVAFKELNNRRGAVVAIDISDGSIVTYISSPSFSVNQISNGLSQSDFDNLIYDNNKPFFDRASQGRYSPASTIKPAIGLFGLENEIIDWDFTIDDKGFFTLPEDGRIYRGWKKGGHGIINLKDAIIESSNTFFFSLAYKSEINQLTNYLSNFGFGRSVCLDCFLQDEGLLPDPTWKMNNLNFGWFKGDTVNLGVGQGYMSATPIQLAYYSAVIANKGILNKFSFVQNENSESKEIFYSENIDDDDWDKIHQSMIGVIENPKGTAGRLRDLKDYVIAAKSGTVELVSTETKEDYKIIREVEGKRDHAIIIAFGPMPNPKYAISVVIENGESGGSVAGPVAIEVLNTLIKND</sequence>
<evidence type="ECO:0000256" key="12">
    <source>
        <dbReference type="ARBA" id="ARBA00023136"/>
    </source>
</evidence>
<reference evidence="18 19" key="1">
    <citation type="submission" date="2019-02" db="EMBL/GenBank/DDBJ databases">
        <title>Prokaryotic population dynamics and viral predation in marine succession experiment using metagenomics: the confinement effect.</title>
        <authorList>
            <person name="Haro-Moreno J.M."/>
            <person name="Rodriguez-Valera F."/>
            <person name="Lopez-Perez M."/>
        </authorList>
    </citation>
    <scope>NUCLEOTIDE SEQUENCE [LARGE SCALE GENOMIC DNA]</scope>
    <source>
        <strain evidence="18">MED-G162</strain>
    </source>
</reference>
<accession>A0A520N1T8</accession>
<dbReference type="SUPFAM" id="SSF56601">
    <property type="entry name" value="beta-lactamase/transpeptidase-like"/>
    <property type="match status" value="1"/>
</dbReference>
<feature type="transmembrane region" description="Helical" evidence="15">
    <location>
        <begin position="14"/>
        <end position="34"/>
    </location>
</feature>
<feature type="domain" description="Penicillin-binding protein dimerisation" evidence="17">
    <location>
        <begin position="62"/>
        <end position="242"/>
    </location>
</feature>
<dbReference type="InterPro" id="IPR001460">
    <property type="entry name" value="PCN-bd_Tpept"/>
</dbReference>
<evidence type="ECO:0000256" key="4">
    <source>
        <dbReference type="ARBA" id="ARBA00022519"/>
    </source>
</evidence>
<gene>
    <name evidence="18" type="primary">mrdA</name>
    <name evidence="18" type="ORF">EVA95_00665</name>
</gene>
<keyword evidence="4" id="KW-0997">Cell inner membrane</keyword>
<dbReference type="GO" id="GO:0009002">
    <property type="term" value="F:serine-type D-Ala-D-Ala carboxypeptidase activity"/>
    <property type="evidence" value="ECO:0007669"/>
    <property type="project" value="UniProtKB-EC"/>
</dbReference>
<dbReference type="InterPro" id="IPR012338">
    <property type="entry name" value="Beta-lactam/transpept-like"/>
</dbReference>
<evidence type="ECO:0000256" key="11">
    <source>
        <dbReference type="ARBA" id="ARBA00022989"/>
    </source>
</evidence>
<dbReference type="PANTHER" id="PTHR30627">
    <property type="entry name" value="PEPTIDOGLYCAN D,D-TRANSPEPTIDASE"/>
    <property type="match status" value="1"/>
</dbReference>
<dbReference type="Proteomes" id="UP000319384">
    <property type="component" value="Unassembled WGS sequence"/>
</dbReference>
<evidence type="ECO:0000256" key="10">
    <source>
        <dbReference type="ARBA" id="ARBA00022984"/>
    </source>
</evidence>
<dbReference type="NCBIfam" id="TIGR03423">
    <property type="entry name" value="pbp2_mrdA"/>
    <property type="match status" value="1"/>
</dbReference>
<dbReference type="InterPro" id="IPR017790">
    <property type="entry name" value="Penicillin-binding_protein_2"/>
</dbReference>
<keyword evidence="11 15" id="KW-1133">Transmembrane helix</keyword>
<evidence type="ECO:0000256" key="3">
    <source>
        <dbReference type="ARBA" id="ARBA00022475"/>
    </source>
</evidence>
<dbReference type="GO" id="GO:0071972">
    <property type="term" value="F:peptidoglycan L,D-transpeptidase activity"/>
    <property type="evidence" value="ECO:0007669"/>
    <property type="project" value="TreeGrafter"/>
</dbReference>
<keyword evidence="12 15" id="KW-0472">Membrane</keyword>
<evidence type="ECO:0000256" key="15">
    <source>
        <dbReference type="SAM" id="Phobius"/>
    </source>
</evidence>
<dbReference type="Gene3D" id="3.40.710.10">
    <property type="entry name" value="DD-peptidase/beta-lactamase superfamily"/>
    <property type="match status" value="1"/>
</dbReference>
<dbReference type="GO" id="GO:0009252">
    <property type="term" value="P:peptidoglycan biosynthetic process"/>
    <property type="evidence" value="ECO:0007669"/>
    <property type="project" value="UniProtKB-UniRule"/>
</dbReference>
<evidence type="ECO:0000259" key="17">
    <source>
        <dbReference type="Pfam" id="PF03717"/>
    </source>
</evidence>
<dbReference type="AlphaFoldDB" id="A0A520N1T8"/>
<dbReference type="SUPFAM" id="SSF56519">
    <property type="entry name" value="Penicillin binding protein dimerisation domain"/>
    <property type="match status" value="1"/>
</dbReference>
<dbReference type="InterPro" id="IPR036138">
    <property type="entry name" value="PBP_dimer_sf"/>
</dbReference>
<dbReference type="GO" id="GO:0005886">
    <property type="term" value="C:plasma membrane"/>
    <property type="evidence" value="ECO:0007669"/>
    <property type="project" value="UniProtKB-SubCell"/>
</dbReference>
<keyword evidence="9" id="KW-0133">Cell shape</keyword>
<dbReference type="EMBL" id="SHBH01000003">
    <property type="protein sequence ID" value="RZO27395.1"/>
    <property type="molecule type" value="Genomic_DNA"/>
</dbReference>
<keyword evidence="10" id="KW-0573">Peptidoglycan synthesis</keyword>